<dbReference type="STRING" id="247633.GP2143_18091"/>
<gene>
    <name evidence="1" type="ORF">GP2143_18091</name>
</gene>
<evidence type="ECO:0000313" key="1">
    <source>
        <dbReference type="EMBL" id="EAW33192.1"/>
    </source>
</evidence>
<sequence length="64" mass="6832">MGSGFFRTYDDDGCRYIVLSVGQSGLGQSSLLSHLLPLLLSFPQLIDGSGSRVIKIRVGVVFSA</sequence>
<dbReference type="Proteomes" id="UP000004931">
    <property type="component" value="Unassembled WGS sequence"/>
</dbReference>
<proteinExistence type="predicted"/>
<organism evidence="1 2">
    <name type="scientific">marine gamma proteobacterium HTCC2143</name>
    <dbReference type="NCBI Taxonomy" id="247633"/>
    <lineage>
        <taxon>Bacteria</taxon>
        <taxon>Pseudomonadati</taxon>
        <taxon>Pseudomonadota</taxon>
        <taxon>Gammaproteobacteria</taxon>
        <taxon>Cellvibrionales</taxon>
        <taxon>Spongiibacteraceae</taxon>
        <taxon>BD1-7 clade</taxon>
    </lineage>
</organism>
<accession>A0YAN8</accession>
<evidence type="ECO:0000313" key="2">
    <source>
        <dbReference type="Proteomes" id="UP000004931"/>
    </source>
</evidence>
<protein>
    <submittedName>
        <fullName evidence="1">Uncharacterized protein</fullName>
    </submittedName>
</protein>
<keyword evidence="2" id="KW-1185">Reference proteome</keyword>
<dbReference type="EMBL" id="AAVT01000001">
    <property type="protein sequence ID" value="EAW33192.1"/>
    <property type="molecule type" value="Genomic_DNA"/>
</dbReference>
<name>A0YAN8_9GAMM</name>
<reference evidence="1 2" key="1">
    <citation type="journal article" date="2010" name="J. Bacteriol.">
        <title>Genome sequence of the oligotrophic marine Gammaproteobacterium HTCC2143, isolated from the Oregon Coast.</title>
        <authorList>
            <person name="Oh H.M."/>
            <person name="Kang I."/>
            <person name="Ferriera S."/>
            <person name="Giovannoni S.J."/>
            <person name="Cho J.C."/>
        </authorList>
    </citation>
    <scope>NUCLEOTIDE SEQUENCE [LARGE SCALE GENOMIC DNA]</scope>
    <source>
        <strain evidence="1 2">HTCC2143</strain>
    </source>
</reference>
<dbReference type="AlphaFoldDB" id="A0YAN8"/>
<comment type="caution">
    <text evidence="1">The sequence shown here is derived from an EMBL/GenBank/DDBJ whole genome shotgun (WGS) entry which is preliminary data.</text>
</comment>